<dbReference type="STRING" id="1502745.SAMN02799620_03663"/>
<protein>
    <submittedName>
        <fullName evidence="5">AraC-type DNA-binding protein</fullName>
    </submittedName>
</protein>
<dbReference type="PANTHER" id="PTHR46796">
    <property type="entry name" value="HTH-TYPE TRANSCRIPTIONAL ACTIVATOR RHAS-RELATED"/>
    <property type="match status" value="1"/>
</dbReference>
<evidence type="ECO:0000256" key="1">
    <source>
        <dbReference type="ARBA" id="ARBA00023015"/>
    </source>
</evidence>
<dbReference type="SUPFAM" id="SSF46689">
    <property type="entry name" value="Homeodomain-like"/>
    <property type="match status" value="1"/>
</dbReference>
<name>A0A1G4WJU7_9MYCO</name>
<dbReference type="Proteomes" id="UP000199707">
    <property type="component" value="Unassembled WGS sequence"/>
</dbReference>
<dbReference type="InterPro" id="IPR009057">
    <property type="entry name" value="Homeodomain-like_sf"/>
</dbReference>
<reference evidence="6" key="1">
    <citation type="submission" date="2016-10" db="EMBL/GenBank/DDBJ databases">
        <authorList>
            <person name="Varghese N."/>
            <person name="Submissions S."/>
        </authorList>
    </citation>
    <scope>NUCLEOTIDE SEQUENCE [LARGE SCALE GENOMIC DNA]</scope>
    <source>
        <strain evidence="6">UNC267MFSha1.1M11</strain>
    </source>
</reference>
<dbReference type="RefSeq" id="WP_235632925.1">
    <property type="nucleotide sequence ID" value="NZ_FMUB01000007.1"/>
</dbReference>
<gene>
    <name evidence="5" type="ORF">SAMN02799620_03663</name>
</gene>
<evidence type="ECO:0000256" key="2">
    <source>
        <dbReference type="ARBA" id="ARBA00023125"/>
    </source>
</evidence>
<dbReference type="AlphaFoldDB" id="A0A1G4WJU7"/>
<dbReference type="PANTHER" id="PTHR46796:SF6">
    <property type="entry name" value="ARAC SUBFAMILY"/>
    <property type="match status" value="1"/>
</dbReference>
<organism evidence="5 6">
    <name type="scientific">Mycolicibacterium fluoranthenivorans</name>
    <dbReference type="NCBI Taxonomy" id="258505"/>
    <lineage>
        <taxon>Bacteria</taxon>
        <taxon>Bacillati</taxon>
        <taxon>Actinomycetota</taxon>
        <taxon>Actinomycetes</taxon>
        <taxon>Mycobacteriales</taxon>
        <taxon>Mycobacteriaceae</taxon>
        <taxon>Mycolicibacterium</taxon>
    </lineage>
</organism>
<dbReference type="GO" id="GO:0043565">
    <property type="term" value="F:sequence-specific DNA binding"/>
    <property type="evidence" value="ECO:0007669"/>
    <property type="project" value="InterPro"/>
</dbReference>
<keyword evidence="3" id="KW-0804">Transcription</keyword>
<keyword evidence="2 5" id="KW-0238">DNA-binding</keyword>
<evidence type="ECO:0000313" key="5">
    <source>
        <dbReference type="EMBL" id="SCX24345.1"/>
    </source>
</evidence>
<dbReference type="PROSITE" id="PS01124">
    <property type="entry name" value="HTH_ARAC_FAMILY_2"/>
    <property type="match status" value="1"/>
</dbReference>
<evidence type="ECO:0000313" key="6">
    <source>
        <dbReference type="Proteomes" id="UP000199707"/>
    </source>
</evidence>
<proteinExistence type="predicted"/>
<accession>A0A1G4WJU7</accession>
<dbReference type="InterPro" id="IPR018060">
    <property type="entry name" value="HTH_AraC"/>
</dbReference>
<dbReference type="Gene3D" id="1.10.10.60">
    <property type="entry name" value="Homeodomain-like"/>
    <property type="match status" value="1"/>
</dbReference>
<sequence>MPYWSTTDLSVQDQAAYWGDVVCEAFTPLSPKRGQTQLNRSIFTEGLPGWVRSAPLAETNCAEIASCTQLLTHGPREVRRSPTEAVFVNLQLDGTCYGEQDDRRCIVPAGSIAVFDTTRPYRLEFTEPMAQRSWRVLSFRIPRDRWQASVGDLEFTSTTIDTNGGPGSVASAMMASLWQNLQTLDQGTATRLESSFTDVLAAVTAVHSRAALESESGQRDAALRLLVRKQIRTMIPRGRVTAADAARAVSISVRSLHRLFEAESSSFAACVREERLRGVMLDLVSSPNSLPLYEIAARWGFYDNSHLTRAFQRHLGCTPTEYRAAGGRVGRLGQTSATHVLDNIGS</sequence>
<evidence type="ECO:0000256" key="3">
    <source>
        <dbReference type="ARBA" id="ARBA00023163"/>
    </source>
</evidence>
<dbReference type="InterPro" id="IPR018062">
    <property type="entry name" value="HTH_AraC-typ_CS"/>
</dbReference>
<dbReference type="EMBL" id="FMUB01000007">
    <property type="protein sequence ID" value="SCX24345.1"/>
    <property type="molecule type" value="Genomic_DNA"/>
</dbReference>
<dbReference type="Pfam" id="PF14525">
    <property type="entry name" value="AraC_binding_2"/>
    <property type="match status" value="1"/>
</dbReference>
<dbReference type="Pfam" id="PF12833">
    <property type="entry name" value="HTH_18"/>
    <property type="match status" value="1"/>
</dbReference>
<dbReference type="SMART" id="SM00342">
    <property type="entry name" value="HTH_ARAC"/>
    <property type="match status" value="1"/>
</dbReference>
<keyword evidence="1" id="KW-0805">Transcription regulation</keyword>
<dbReference type="InterPro" id="IPR035418">
    <property type="entry name" value="AraC-bd_2"/>
</dbReference>
<dbReference type="PROSITE" id="PS00041">
    <property type="entry name" value="HTH_ARAC_FAMILY_1"/>
    <property type="match status" value="1"/>
</dbReference>
<evidence type="ECO:0000259" key="4">
    <source>
        <dbReference type="PROSITE" id="PS01124"/>
    </source>
</evidence>
<feature type="domain" description="HTH araC/xylS-type" evidence="4">
    <location>
        <begin position="225"/>
        <end position="325"/>
    </location>
</feature>
<dbReference type="GO" id="GO:0003700">
    <property type="term" value="F:DNA-binding transcription factor activity"/>
    <property type="evidence" value="ECO:0007669"/>
    <property type="project" value="InterPro"/>
</dbReference>
<dbReference type="InterPro" id="IPR050204">
    <property type="entry name" value="AraC_XylS_family_regulators"/>
</dbReference>